<dbReference type="RefSeq" id="XP_030188324.1">
    <property type="nucleotide sequence ID" value="XM_030332464.2"/>
</dbReference>
<dbReference type="PANTHER" id="PTHR23320">
    <property type="entry name" value="MEMBRANE-SPANNING 4-DOMAINS SUBFAMILY A MS4A -RELATED"/>
    <property type="match status" value="1"/>
</dbReference>
<evidence type="ECO:0000256" key="2">
    <source>
        <dbReference type="ARBA" id="ARBA00009565"/>
    </source>
</evidence>
<evidence type="ECO:0000256" key="5">
    <source>
        <dbReference type="ARBA" id="ARBA00023136"/>
    </source>
</evidence>
<protein>
    <submittedName>
        <fullName evidence="7">High affinity immunoglobulin epsilon receptor subunit beta-like</fullName>
    </submittedName>
</protein>
<comment type="subcellular location">
    <subcellularLocation>
        <location evidence="1">Membrane</location>
        <topology evidence="1">Multi-pass membrane protein</topology>
    </subcellularLocation>
</comment>
<dbReference type="Ensembl" id="ENSLCNT00005033514.1">
    <property type="protein sequence ID" value="ENSLCNP00005030031.1"/>
    <property type="gene ID" value="ENSLCNG00005019558.1"/>
</dbReference>
<dbReference type="PANTHER" id="PTHR23320:SF146">
    <property type="entry name" value="HIGH AFFINITY IMMUNOGLOBULIN EPSILON RECEPTOR SUBUNIT BETA-LIKE"/>
    <property type="match status" value="1"/>
</dbReference>
<feature type="transmembrane region" description="Helical" evidence="6">
    <location>
        <begin position="51"/>
        <end position="74"/>
    </location>
</feature>
<proteinExistence type="inferred from homology"/>
<sequence>MSDVVATEGTAEGISTNEIQSVQVGQADAPDLAQRLHSKLRDFLKKNLQSLGVAQIMIGLKCFLFGIIEIFLYWHSDLRNLLFCFYIGYPFWAAASFIMSGSLTISCTRKQTEFLIEVSIGANIISTLLSSTGIILLSVNLVDIVLLECWELPACSLVKSFITNIVILQMILTCVQIFISFSLCGLTYTMDGKEISWASALSCLIRSHSEDPYQDLLTQPETYEDLVLQDIDQVHSHP</sequence>
<evidence type="ECO:0000256" key="1">
    <source>
        <dbReference type="ARBA" id="ARBA00004141"/>
    </source>
</evidence>
<dbReference type="InterPro" id="IPR030417">
    <property type="entry name" value="MS4A"/>
</dbReference>
<keyword evidence="4 6" id="KW-1133">Transmembrane helix</keyword>
<accession>A0A667ICZ0</accession>
<keyword evidence="5 6" id="KW-0472">Membrane</keyword>
<dbReference type="GO" id="GO:0005886">
    <property type="term" value="C:plasma membrane"/>
    <property type="evidence" value="ECO:0007669"/>
    <property type="project" value="TreeGrafter"/>
</dbReference>
<dbReference type="RefSeq" id="XP_030188325.1">
    <property type="nucleotide sequence ID" value="XM_030332465.2"/>
</dbReference>
<evidence type="ECO:0000313" key="8">
    <source>
        <dbReference type="Proteomes" id="UP000472241"/>
    </source>
</evidence>
<dbReference type="RefSeq" id="XP_030188326.1">
    <property type="nucleotide sequence ID" value="XM_030332466.2"/>
</dbReference>
<dbReference type="Proteomes" id="UP000472241">
    <property type="component" value="Unplaced"/>
</dbReference>
<organism evidence="7 8">
    <name type="scientific">Lynx canadensis</name>
    <name type="common">Canada lynx</name>
    <name type="synonym">Felis canadensis</name>
    <dbReference type="NCBI Taxonomy" id="61383"/>
    <lineage>
        <taxon>Eukaryota</taxon>
        <taxon>Metazoa</taxon>
        <taxon>Chordata</taxon>
        <taxon>Craniata</taxon>
        <taxon>Vertebrata</taxon>
        <taxon>Euteleostomi</taxon>
        <taxon>Mammalia</taxon>
        <taxon>Eutheria</taxon>
        <taxon>Laurasiatheria</taxon>
        <taxon>Carnivora</taxon>
        <taxon>Feliformia</taxon>
        <taxon>Felidae</taxon>
        <taxon>Felinae</taxon>
        <taxon>Lynx</taxon>
    </lineage>
</organism>
<keyword evidence="8" id="KW-1185">Reference proteome</keyword>
<comment type="similarity">
    <text evidence="2">Belongs to the MS4A family.</text>
</comment>
<dbReference type="InterPro" id="IPR007237">
    <property type="entry name" value="CD20-like"/>
</dbReference>
<feature type="transmembrane region" description="Helical" evidence="6">
    <location>
        <begin position="80"/>
        <end position="99"/>
    </location>
</feature>
<gene>
    <name evidence="7" type="primary">LOC115525320</name>
</gene>
<dbReference type="Pfam" id="PF04103">
    <property type="entry name" value="CD20"/>
    <property type="match status" value="1"/>
</dbReference>
<dbReference type="AlphaFoldDB" id="A0A667ICZ0"/>
<evidence type="ECO:0000256" key="3">
    <source>
        <dbReference type="ARBA" id="ARBA00022692"/>
    </source>
</evidence>
<reference evidence="7" key="2">
    <citation type="submission" date="2025-09" db="UniProtKB">
        <authorList>
            <consortium name="Ensembl"/>
        </authorList>
    </citation>
    <scope>IDENTIFICATION</scope>
</reference>
<reference evidence="7" key="1">
    <citation type="submission" date="2025-08" db="UniProtKB">
        <authorList>
            <consortium name="Ensembl"/>
        </authorList>
    </citation>
    <scope>IDENTIFICATION</scope>
</reference>
<dbReference type="GeneID" id="115525320"/>
<feature type="transmembrane region" description="Helical" evidence="6">
    <location>
        <begin position="120"/>
        <end position="141"/>
    </location>
</feature>
<evidence type="ECO:0000256" key="6">
    <source>
        <dbReference type="SAM" id="Phobius"/>
    </source>
</evidence>
<keyword evidence="3 6" id="KW-0812">Transmembrane</keyword>
<dbReference type="RefSeq" id="XP_030188327.1">
    <property type="nucleotide sequence ID" value="XM_030332467.2"/>
</dbReference>
<feature type="transmembrane region" description="Helical" evidence="6">
    <location>
        <begin position="161"/>
        <end position="186"/>
    </location>
</feature>
<evidence type="ECO:0000313" key="7">
    <source>
        <dbReference type="Ensembl" id="ENSLCNP00005030031.1"/>
    </source>
</evidence>
<evidence type="ECO:0000256" key="4">
    <source>
        <dbReference type="ARBA" id="ARBA00022989"/>
    </source>
</evidence>
<name>A0A667ICZ0_LYNCA</name>
<dbReference type="RefSeq" id="XP_032450786.1">
    <property type="nucleotide sequence ID" value="XM_032594895.1"/>
</dbReference>